<dbReference type="PANTHER" id="PTHR18968:SF13">
    <property type="entry name" value="ACETOLACTATE SYNTHASE CATALYTIC SUBUNIT, MITOCHONDRIAL"/>
    <property type="match status" value="1"/>
</dbReference>
<dbReference type="GO" id="GO:0009099">
    <property type="term" value="P:L-valine biosynthetic process"/>
    <property type="evidence" value="ECO:0007669"/>
    <property type="project" value="UniProtKB-UniPathway"/>
</dbReference>
<reference evidence="18 22" key="3">
    <citation type="submission" date="2018-05" db="EMBL/GenBank/DDBJ databases">
        <title>Klebsiella quasipneumonaiae provides a window into carbapenemase gene transfer, plasmid rearrangements and nosocomial acquisition from the hospital environment.</title>
        <authorList>
            <person name="Mathers A.J."/>
            <person name="Vegesana K."/>
            <person name="Stoesser N."/>
            <person name="Crook D."/>
            <person name="Vaughan A."/>
            <person name="Barry K."/>
            <person name="Parikh H."/>
            <person name="Sebra R."/>
            <person name="Kotay S."/>
            <person name="Walker A.S."/>
            <person name="Sheppard A.E."/>
        </authorList>
    </citation>
    <scope>NUCLEOTIDE SEQUENCE [LARGE SCALE GENOMIC DNA]</scope>
    <source>
        <strain evidence="18 22">CAV1761</strain>
    </source>
</reference>
<dbReference type="InterPro" id="IPR012000">
    <property type="entry name" value="Thiamin_PyroP_enz_cen_dom"/>
</dbReference>
<evidence type="ECO:0000256" key="2">
    <source>
        <dbReference type="ARBA" id="ARBA00005025"/>
    </source>
</evidence>
<dbReference type="GO" id="GO:0003984">
    <property type="term" value="F:acetolactate synthase activity"/>
    <property type="evidence" value="ECO:0007669"/>
    <property type="project" value="UniProtKB-EC"/>
</dbReference>
<reference evidence="21" key="1">
    <citation type="submission" date="2016-04" db="EMBL/GenBank/DDBJ databases">
        <authorList>
            <person name="Osei Sekyere J."/>
            <person name="Sivertsen A."/>
            <person name="Pedersen A.T."/>
            <person name="Sundsfjord A."/>
        </authorList>
    </citation>
    <scope>NUCLEOTIDE SEQUENCE [LARGE SCALE GENOMIC DNA]</scope>
    <source>
        <strain evidence="21">945174350</strain>
    </source>
</reference>
<proteinExistence type="inferred from homology"/>
<dbReference type="NCBIfam" id="NF006525">
    <property type="entry name" value="PRK08979.1"/>
    <property type="match status" value="1"/>
</dbReference>
<dbReference type="GO" id="GO:0009097">
    <property type="term" value="P:isoleucine biosynthetic process"/>
    <property type="evidence" value="ECO:0007669"/>
    <property type="project" value="UniProtKB-UniPathway"/>
</dbReference>
<dbReference type="FunFam" id="3.40.50.970:FF:000007">
    <property type="entry name" value="Acetolactate synthase"/>
    <property type="match status" value="1"/>
</dbReference>
<dbReference type="EMBL" id="QJQB01000309">
    <property type="protein sequence ID" value="PYA66639.1"/>
    <property type="molecule type" value="Genomic_DNA"/>
</dbReference>
<feature type="domain" description="Thiamine pyrophosphate enzyme N-terminal TPP-binding" evidence="17">
    <location>
        <begin position="5"/>
        <end position="119"/>
    </location>
</feature>
<keyword evidence="10 14" id="KW-0460">Magnesium</keyword>
<comment type="catalytic activity">
    <reaction evidence="13 14">
        <text>2 pyruvate + H(+) = (2S)-2-acetolactate + CO2</text>
        <dbReference type="Rhea" id="RHEA:25249"/>
        <dbReference type="ChEBI" id="CHEBI:15361"/>
        <dbReference type="ChEBI" id="CHEBI:15378"/>
        <dbReference type="ChEBI" id="CHEBI:16526"/>
        <dbReference type="ChEBI" id="CHEBI:58476"/>
        <dbReference type="EC" id="2.2.1.6"/>
    </reaction>
</comment>
<reference evidence="23" key="4">
    <citation type="submission" date="2018-06" db="EMBL/GenBank/DDBJ databases">
        <title>Serratia marcescens genome sequencing and assembly.</title>
        <authorList>
            <person name="Martins R.C."/>
            <person name="Perdigao-Neto L.V."/>
            <person name="Costa S.F."/>
            <person name="Levin A.S.S."/>
        </authorList>
    </citation>
    <scope>NUCLEOTIDE SEQUENCE [LARGE SCALE GENOMIC DNA]</scope>
    <source>
        <strain evidence="23">1283</strain>
    </source>
</reference>
<comment type="pathway">
    <text evidence="1 14">Amino-acid biosynthesis; L-isoleucine biosynthesis; L-isoleucine from 2-oxobutanoate: step 1/4.</text>
</comment>
<dbReference type="InterPro" id="IPR012001">
    <property type="entry name" value="Thiamin_PyroP_enz_TPP-bd_dom"/>
</dbReference>
<dbReference type="Pfam" id="PF00205">
    <property type="entry name" value="TPP_enzyme_M"/>
    <property type="match status" value="1"/>
</dbReference>
<dbReference type="Gene3D" id="3.40.50.1220">
    <property type="entry name" value="TPP-binding domain"/>
    <property type="match status" value="1"/>
</dbReference>
<evidence type="ECO:0000256" key="3">
    <source>
        <dbReference type="ARBA" id="ARBA00007812"/>
    </source>
</evidence>
<dbReference type="InterPro" id="IPR029035">
    <property type="entry name" value="DHS-like_NAD/FAD-binding_dom"/>
</dbReference>
<dbReference type="NCBIfam" id="NF005936">
    <property type="entry name" value="PRK07979.1"/>
    <property type="match status" value="1"/>
</dbReference>
<reference evidence="20" key="6">
    <citation type="submission" date="2018-06" db="EMBL/GenBank/DDBJ databases">
        <authorList>
            <person name="Martins R.C."/>
            <person name="Perdigao-Neto L.V."/>
            <person name="Costa S.F."/>
            <person name="Levin A.S.S."/>
        </authorList>
    </citation>
    <scope>NUCLEOTIDE SEQUENCE</scope>
    <source>
        <strain evidence="20">1283</strain>
    </source>
</reference>
<dbReference type="GO" id="GO:0000287">
    <property type="term" value="F:magnesium ion binding"/>
    <property type="evidence" value="ECO:0007669"/>
    <property type="project" value="UniProtKB-UniRule"/>
</dbReference>
<dbReference type="EMBL" id="CP029449">
    <property type="protein sequence ID" value="AWL68239.1"/>
    <property type="molecule type" value="Genomic_DNA"/>
</dbReference>
<comment type="pathway">
    <text evidence="2 14">Amino-acid biosynthesis; L-valine biosynthesis; L-valine from pyruvate: step 1/4.</text>
</comment>
<dbReference type="NCBIfam" id="TIGR00118">
    <property type="entry name" value="acolac_lg"/>
    <property type="match status" value="1"/>
</dbReference>
<dbReference type="FunFam" id="3.40.50.1220:FF:000008">
    <property type="entry name" value="Acetolactate synthase"/>
    <property type="match status" value="1"/>
</dbReference>
<dbReference type="InterPro" id="IPR011766">
    <property type="entry name" value="TPP_enzyme_TPP-bd"/>
</dbReference>
<dbReference type="NCBIfam" id="NF005058">
    <property type="entry name" value="PRK06466.1"/>
    <property type="match status" value="1"/>
</dbReference>
<dbReference type="Pfam" id="PF02776">
    <property type="entry name" value="TPP_enzyme_N"/>
    <property type="match status" value="1"/>
</dbReference>
<evidence type="ECO:0000259" key="16">
    <source>
        <dbReference type="Pfam" id="PF02775"/>
    </source>
</evidence>
<dbReference type="UniPathway" id="UPA00047">
    <property type="reaction ID" value="UER00055"/>
</dbReference>
<dbReference type="AlphaFoldDB" id="A0A5P6GQ33"/>
<feature type="domain" description="Thiamine pyrophosphate enzyme TPP-binding" evidence="16">
    <location>
        <begin position="394"/>
        <end position="543"/>
    </location>
</feature>
<evidence type="ECO:0000256" key="10">
    <source>
        <dbReference type="ARBA" id="ARBA00022842"/>
    </source>
</evidence>
<keyword evidence="8 14" id="KW-0479">Metal-binding</keyword>
<dbReference type="UniPathway" id="UPA00049">
    <property type="reaction ID" value="UER00059"/>
</dbReference>
<dbReference type="GO" id="GO:0050660">
    <property type="term" value="F:flavin adenine dinucleotide binding"/>
    <property type="evidence" value="ECO:0007669"/>
    <property type="project" value="InterPro"/>
</dbReference>
<dbReference type="Gene3D" id="3.40.50.970">
    <property type="match status" value="2"/>
</dbReference>
<evidence type="ECO:0000256" key="4">
    <source>
        <dbReference type="ARBA" id="ARBA00013145"/>
    </source>
</evidence>
<evidence type="ECO:0000256" key="13">
    <source>
        <dbReference type="ARBA" id="ARBA00048670"/>
    </source>
</evidence>
<dbReference type="SUPFAM" id="SSF52518">
    <property type="entry name" value="Thiamin diphosphate-binding fold (THDP-binding)"/>
    <property type="match status" value="2"/>
</dbReference>
<keyword evidence="23" id="KW-1185">Reference proteome</keyword>
<dbReference type="CDD" id="cd07035">
    <property type="entry name" value="TPP_PYR_POX_like"/>
    <property type="match status" value="1"/>
</dbReference>
<dbReference type="InterPro" id="IPR012846">
    <property type="entry name" value="Acetolactate_synth_lsu"/>
</dbReference>
<keyword evidence="5 14" id="KW-0028">Amino-acid biosynthesis</keyword>
<keyword evidence="7 14" id="KW-0808">Transferase</keyword>
<evidence type="ECO:0000259" key="17">
    <source>
        <dbReference type="Pfam" id="PF02776"/>
    </source>
</evidence>
<evidence type="ECO:0000256" key="8">
    <source>
        <dbReference type="ARBA" id="ARBA00022723"/>
    </source>
</evidence>
<dbReference type="CDD" id="cd02015">
    <property type="entry name" value="TPP_AHAS"/>
    <property type="match status" value="1"/>
</dbReference>
<reference evidence="19" key="2">
    <citation type="journal article" date="2017" name="PLoS ONE">
        <title>Genomic and phenotypic characterisation of fluoroquinolone resistance mechanisms in Enterobacteriaceae in Durban, South Africa.</title>
        <authorList>
            <person name="Osei Sekyere J."/>
            <person name="Amoako D.G."/>
        </authorList>
    </citation>
    <scope>NUCLEOTIDE SEQUENCE</scope>
    <source>
        <strain evidence="19">945174350</strain>
    </source>
</reference>
<keyword evidence="11 14" id="KW-0786">Thiamine pyrophosphate</keyword>
<dbReference type="PROSITE" id="PS00187">
    <property type="entry name" value="TPP_ENZYMES"/>
    <property type="match status" value="1"/>
</dbReference>
<evidence type="ECO:0000256" key="12">
    <source>
        <dbReference type="ARBA" id="ARBA00023304"/>
    </source>
</evidence>
<comment type="similarity">
    <text evidence="3 14">Belongs to the TPP enzyme family.</text>
</comment>
<protein>
    <recommendedName>
        <fullName evidence="4 14">Acetolactate synthase</fullName>
        <ecNumber evidence="4 14">2.2.1.6</ecNumber>
    </recommendedName>
</protein>
<evidence type="ECO:0000313" key="19">
    <source>
        <dbReference type="EMBL" id="OCO79286.1"/>
    </source>
</evidence>
<evidence type="ECO:0000313" key="23">
    <source>
        <dbReference type="Proteomes" id="UP000247823"/>
    </source>
</evidence>
<sequence>MEMLSGAEMVVRSLIDQGVKHVFGYPGGAVLDIYDALHTVGGIDHILVRHEQGAVHMADGYARATGEVGVVLVTSGPGATNAITGIATAYMDSIPMVVLSGQVPSSLIGYDAFQECDMVGISRPVVKHSFLVKRTEDIPAVLKKAFYLASSGRPGPVVIDLPKDIVGPAVRMPYAYPQDVSMRSYNPTVQGHRGQIKRALQTILAAKKPVMYVGGGAINAGCEAELLALAEQLNLPVTSSLMGLGAFPGTHRQSVGMLGMHGTYEANKTMHHADVIFAVGVRFDDRTTNNLAKYCPDATVLHIDIDPTSISKTVDADIPIVGDARQVLVQMLELLVQDEKAQDHDALRDWWQSIEQWRARDCLGYDKHSGTIKPQAVIETLHRLTKGDAYVTSDVGQHQMFAALYYPFDKPRRWINSGGLGTMGFGLPAALGVKLALPEETVVCVTGDGSIQMNIQELSTALQYNLPVVVVNLNNRYLGMVKQWQDMIYSGRHSQSYMDSLPDFVKLAEAYGHVGIAIRTPDELESKLAQALAEKERLVFVDVTVDETEHVYPMQIRGGSMDEMWLSKTERT</sequence>
<evidence type="ECO:0000313" key="22">
    <source>
        <dbReference type="Proteomes" id="UP000245399"/>
    </source>
</evidence>
<evidence type="ECO:0000256" key="5">
    <source>
        <dbReference type="ARBA" id="ARBA00022605"/>
    </source>
</evidence>
<dbReference type="Proteomes" id="UP000247823">
    <property type="component" value="Unassembled WGS sequence"/>
</dbReference>
<accession>A0A5P6GQ33</accession>
<evidence type="ECO:0000313" key="20">
    <source>
        <dbReference type="EMBL" id="PYA66639.1"/>
    </source>
</evidence>
<dbReference type="RefSeq" id="WP_038873458.1">
    <property type="nucleotide sequence ID" value="NZ_CABMHU010000026.1"/>
</dbReference>
<evidence type="ECO:0000256" key="14">
    <source>
        <dbReference type="RuleBase" id="RU003591"/>
    </source>
</evidence>
<dbReference type="PANTHER" id="PTHR18968">
    <property type="entry name" value="THIAMINE PYROPHOSPHATE ENZYMES"/>
    <property type="match status" value="1"/>
</dbReference>
<evidence type="ECO:0000313" key="18">
    <source>
        <dbReference type="EMBL" id="AWL68239.1"/>
    </source>
</evidence>
<dbReference type="InterPro" id="IPR039368">
    <property type="entry name" value="AHAS_TPP"/>
</dbReference>
<keyword evidence="6" id="KW-0285">Flavoprotein</keyword>
<dbReference type="SUPFAM" id="SSF52467">
    <property type="entry name" value="DHS-like NAD/FAD-binding domain"/>
    <property type="match status" value="1"/>
</dbReference>
<dbReference type="EMBL" id="LJEX02000158">
    <property type="protein sequence ID" value="OCO79286.1"/>
    <property type="molecule type" value="Genomic_DNA"/>
</dbReference>
<comment type="cofactor">
    <cofactor evidence="14">
        <name>Mg(2+)</name>
        <dbReference type="ChEBI" id="CHEBI:18420"/>
    </cofactor>
    <text evidence="14">Binds 1 Mg(2+) ion per subunit.</text>
</comment>
<dbReference type="Proteomes" id="UP000050489">
    <property type="component" value="Unassembled WGS sequence"/>
</dbReference>
<reference evidence="20 23" key="5">
    <citation type="submission" date="2018-06" db="EMBL/GenBank/DDBJ databases">
        <title>Serratia marcescens genome sequencing and assembly.</title>
        <authorList>
            <person name="Martins R.C.R."/>
            <person name="Perdigao-Neto L.V."/>
            <person name="Costa S.F."/>
            <person name="Levin A.S.S."/>
        </authorList>
    </citation>
    <scope>NUCLEOTIDE SEQUENCE [LARGE SCALE GENOMIC DNA]</scope>
    <source>
        <strain evidence="20 23">1283</strain>
    </source>
</reference>
<evidence type="ECO:0000259" key="15">
    <source>
        <dbReference type="Pfam" id="PF00205"/>
    </source>
</evidence>
<dbReference type="EC" id="2.2.1.6" evidence="4 14"/>
<dbReference type="GO" id="GO:0005948">
    <property type="term" value="C:acetolactate synthase complex"/>
    <property type="evidence" value="ECO:0007669"/>
    <property type="project" value="UniProtKB-ARBA"/>
</dbReference>
<gene>
    <name evidence="19" type="ORF">AN695_0207705</name>
    <name evidence="18" type="ORF">DKC05_11490</name>
    <name evidence="20" type="ORF">DMW51_13395</name>
</gene>
<keyword evidence="12 14" id="KW-0100">Branched-chain amino acid biosynthesis</keyword>
<name>A0A5P6GQ33_SERMA</name>
<evidence type="ECO:0000256" key="9">
    <source>
        <dbReference type="ARBA" id="ARBA00022827"/>
    </source>
</evidence>
<dbReference type="Proteomes" id="UP000245399">
    <property type="component" value="Chromosome"/>
</dbReference>
<evidence type="ECO:0000256" key="6">
    <source>
        <dbReference type="ARBA" id="ARBA00022630"/>
    </source>
</evidence>
<dbReference type="InterPro" id="IPR045229">
    <property type="entry name" value="TPP_enz"/>
</dbReference>
<dbReference type="InterPro" id="IPR029061">
    <property type="entry name" value="THDP-binding"/>
</dbReference>
<evidence type="ECO:0000256" key="11">
    <source>
        <dbReference type="ARBA" id="ARBA00023052"/>
    </source>
</evidence>
<dbReference type="Pfam" id="PF02775">
    <property type="entry name" value="TPP_enzyme_C"/>
    <property type="match status" value="1"/>
</dbReference>
<keyword evidence="9" id="KW-0274">FAD</keyword>
<comment type="cofactor">
    <cofactor evidence="14">
        <name>thiamine diphosphate</name>
        <dbReference type="ChEBI" id="CHEBI:58937"/>
    </cofactor>
    <text evidence="14">Binds 1 thiamine pyrophosphate per subunit.</text>
</comment>
<evidence type="ECO:0000313" key="21">
    <source>
        <dbReference type="Proteomes" id="UP000050489"/>
    </source>
</evidence>
<evidence type="ECO:0000256" key="1">
    <source>
        <dbReference type="ARBA" id="ARBA00004974"/>
    </source>
</evidence>
<dbReference type="FunFam" id="3.40.50.970:FF:000016">
    <property type="entry name" value="Acetolactate synthase"/>
    <property type="match status" value="1"/>
</dbReference>
<organism evidence="19 21">
    <name type="scientific">Serratia marcescens</name>
    <dbReference type="NCBI Taxonomy" id="615"/>
    <lineage>
        <taxon>Bacteria</taxon>
        <taxon>Pseudomonadati</taxon>
        <taxon>Pseudomonadota</taxon>
        <taxon>Gammaproteobacteria</taxon>
        <taxon>Enterobacterales</taxon>
        <taxon>Yersiniaceae</taxon>
        <taxon>Serratia</taxon>
    </lineage>
</organism>
<dbReference type="InterPro" id="IPR000399">
    <property type="entry name" value="TPP-bd_CS"/>
</dbReference>
<evidence type="ECO:0000256" key="7">
    <source>
        <dbReference type="ARBA" id="ARBA00022679"/>
    </source>
</evidence>
<dbReference type="GO" id="GO:0030976">
    <property type="term" value="F:thiamine pyrophosphate binding"/>
    <property type="evidence" value="ECO:0007669"/>
    <property type="project" value="UniProtKB-UniRule"/>
</dbReference>
<feature type="domain" description="Thiamine pyrophosphate enzyme central" evidence="15">
    <location>
        <begin position="196"/>
        <end position="330"/>
    </location>
</feature>